<protein>
    <submittedName>
        <fullName evidence="1">Lipid A 3-O-deacylase PagL</fullName>
    </submittedName>
</protein>
<reference evidence="1 2" key="1">
    <citation type="submission" date="2018-07" db="EMBL/GenBank/DDBJ databases">
        <title>Genomic Encyclopedia of Type Strains, Phase III (KMG-III): the genomes of soil and plant-associated and newly described type strains.</title>
        <authorList>
            <person name="Whitman W."/>
        </authorList>
    </citation>
    <scope>NUCLEOTIDE SEQUENCE [LARGE SCALE GENOMIC DNA]</scope>
    <source>
        <strain evidence="1 2">CECT 7958</strain>
    </source>
</reference>
<dbReference type="RefSeq" id="WP_114308546.1">
    <property type="nucleotide sequence ID" value="NZ_QPJO01000001.1"/>
</dbReference>
<dbReference type="EMBL" id="QPJO01000001">
    <property type="protein sequence ID" value="RCW94073.1"/>
    <property type="molecule type" value="Genomic_DNA"/>
</dbReference>
<organism evidence="1 2">
    <name type="scientific">Winogradskyella arenosi</name>
    <dbReference type="NCBI Taxonomy" id="533325"/>
    <lineage>
        <taxon>Bacteria</taxon>
        <taxon>Pseudomonadati</taxon>
        <taxon>Bacteroidota</taxon>
        <taxon>Flavobacteriia</taxon>
        <taxon>Flavobacteriales</taxon>
        <taxon>Flavobacteriaceae</taxon>
        <taxon>Winogradskyella</taxon>
    </lineage>
</organism>
<dbReference type="InterPro" id="IPR018550">
    <property type="entry name" value="Lipid-A_deacylase-rel"/>
</dbReference>
<dbReference type="Proteomes" id="UP000253436">
    <property type="component" value="Unassembled WGS sequence"/>
</dbReference>
<accession>A0A368ZQ66</accession>
<keyword evidence="2" id="KW-1185">Reference proteome</keyword>
<evidence type="ECO:0000313" key="2">
    <source>
        <dbReference type="Proteomes" id="UP000253436"/>
    </source>
</evidence>
<gene>
    <name evidence="1" type="ORF">DFQ08_101877</name>
</gene>
<dbReference type="OrthoDB" id="627554at2"/>
<evidence type="ECO:0000313" key="1">
    <source>
        <dbReference type="EMBL" id="RCW94073.1"/>
    </source>
</evidence>
<dbReference type="AlphaFoldDB" id="A0A368ZQ66"/>
<comment type="caution">
    <text evidence="1">The sequence shown here is derived from an EMBL/GenBank/DDBJ whole genome shotgun (WGS) entry which is preliminary data.</text>
</comment>
<dbReference type="Pfam" id="PF09411">
    <property type="entry name" value="PagL"/>
    <property type="match status" value="1"/>
</dbReference>
<sequence>MRNFFSAVLIVLSLAIFGQEKKQYSYVDFNYFGGNIALHNNDILHLITGHPEGVLLSYNQQTFGEKVWQQRYNYPDYGASFMYQDFKNNTLGKSYGLYAHYNFYFFKRHMMLRLAQGLAYNTNPYDKISNPKNIAFGSDVLSSTYLMLNYKKDRIFKLFGLQAGLSLIHYSNANVRAPNTSVNTIAFNVGMTYQMHQNTPDYIKNEDEEKFTESVKYNVVFRSGINESDVIGSGQFPFYVVSAYADKRLSALSAIQFGADVFFSQFLKELIYYQSVSFPEENVQGDEDYKRVGLFLGHELFINKMSVITQLGYYVYYPYDFEGRTYFRVGLKRYFGQRVFGAITLKSHGAKAEAVEFGIGLRL</sequence>
<proteinExistence type="predicted"/>
<name>A0A368ZQ66_9FLAO</name>
<dbReference type="Gene3D" id="2.40.160.20">
    <property type="match status" value="1"/>
</dbReference>